<dbReference type="Pfam" id="PF03235">
    <property type="entry name" value="GmrSD_N"/>
    <property type="match status" value="1"/>
</dbReference>
<dbReference type="RefSeq" id="WP_184585746.1">
    <property type="nucleotide sequence ID" value="NZ_JACHLI010000001.1"/>
</dbReference>
<sequence>MSKKLPAPIMCGKERATTIEHIFEGTPFNPVLPDDRKLYRFVLPHWQRLPCWDVARQTKFVENVFLGFGAGKYVCNGGDYEFSGDELPMSGWLIDGQQRITALGEFKNNRLPIFGDIHFDDLSPYERRVRFNREPFPCFELDYQPDEHLLKQLYLQLAAGGVPHTAEDLARLGVIA</sequence>
<dbReference type="AlphaFoldDB" id="A0A7W7NZM9"/>
<proteinExistence type="predicted"/>
<name>A0A7W7NZM9_PSENT</name>
<comment type="caution">
    <text evidence="2">The sequence shown here is derived from an EMBL/GenBank/DDBJ whole genome shotgun (WGS) entry which is preliminary data.</text>
</comment>
<reference evidence="2 3" key="1">
    <citation type="submission" date="2020-08" db="EMBL/GenBank/DDBJ databases">
        <title>Functional genomics of gut bacteria from endangered species of beetles.</title>
        <authorList>
            <person name="Carlos-Shanley C."/>
        </authorList>
    </citation>
    <scope>NUCLEOTIDE SEQUENCE [LARGE SCALE GENOMIC DNA]</scope>
    <source>
        <strain evidence="2 3">S00179</strain>
    </source>
</reference>
<dbReference type="InterPro" id="IPR004919">
    <property type="entry name" value="GmrSD_N"/>
</dbReference>
<evidence type="ECO:0000313" key="3">
    <source>
        <dbReference type="Proteomes" id="UP000566995"/>
    </source>
</evidence>
<accession>A0A7W7NZM9</accession>
<organism evidence="2 3">
    <name type="scientific">Pseudomonas nitroreducens</name>
    <dbReference type="NCBI Taxonomy" id="46680"/>
    <lineage>
        <taxon>Bacteria</taxon>
        <taxon>Pseudomonadati</taxon>
        <taxon>Pseudomonadota</taxon>
        <taxon>Gammaproteobacteria</taxon>
        <taxon>Pseudomonadales</taxon>
        <taxon>Pseudomonadaceae</taxon>
        <taxon>Pseudomonas</taxon>
    </lineage>
</organism>
<feature type="domain" description="GmrSD restriction endonucleases N-terminal" evidence="1">
    <location>
        <begin position="39"/>
        <end position="109"/>
    </location>
</feature>
<dbReference type="EMBL" id="JACHLI010000001">
    <property type="protein sequence ID" value="MBB4861485.1"/>
    <property type="molecule type" value="Genomic_DNA"/>
</dbReference>
<gene>
    <name evidence="2" type="ORF">HNP46_000296</name>
</gene>
<evidence type="ECO:0000259" key="1">
    <source>
        <dbReference type="Pfam" id="PF03235"/>
    </source>
</evidence>
<dbReference type="Proteomes" id="UP000566995">
    <property type="component" value="Unassembled WGS sequence"/>
</dbReference>
<protein>
    <recommendedName>
        <fullName evidence="1">GmrSD restriction endonucleases N-terminal domain-containing protein</fullName>
    </recommendedName>
</protein>
<evidence type="ECO:0000313" key="2">
    <source>
        <dbReference type="EMBL" id="MBB4861485.1"/>
    </source>
</evidence>